<sequence>MGVDGTSGPLTADVAGEGHTHPTAGRPGVEGPGEGDNSLIGGIGVGRDPRALHSGSRRPPASSRRAQNQAHGRILTTRHDSHVKRQTLSMTPTSEEEKKRSGVGRITLGKGERGERARLPRKGTRLALWDTESTSASFSLPEEQQRKGRFRSQIESKTEKRRRREELLLEAIGRWDWRRRVTDGIQEDEEEGRRKELLLEAIGTSDWRRGAILLGEKKERWEGDEGIAADAATDSIWDRAECEMVSLWAVKRWRCGKRTNKRVKGYNFAWWRSAFGV</sequence>
<dbReference type="Proteomes" id="UP000287651">
    <property type="component" value="Unassembled WGS sequence"/>
</dbReference>
<accession>A0A426YNX6</accession>
<name>A0A426YNX6_ENSVE</name>
<feature type="compositionally biased region" description="Low complexity" evidence="1">
    <location>
        <begin position="57"/>
        <end position="66"/>
    </location>
</feature>
<feature type="region of interest" description="Disordered" evidence="1">
    <location>
        <begin position="1"/>
        <end position="118"/>
    </location>
</feature>
<evidence type="ECO:0000313" key="2">
    <source>
        <dbReference type="EMBL" id="RRT53420.1"/>
    </source>
</evidence>
<dbReference type="AlphaFoldDB" id="A0A426YNX6"/>
<evidence type="ECO:0000256" key="1">
    <source>
        <dbReference type="SAM" id="MobiDB-lite"/>
    </source>
</evidence>
<reference evidence="2 3" key="1">
    <citation type="journal article" date="2014" name="Agronomy (Basel)">
        <title>A Draft Genome Sequence for Ensete ventricosum, the Drought-Tolerant Tree Against Hunger.</title>
        <authorList>
            <person name="Harrison J."/>
            <person name="Moore K.A."/>
            <person name="Paszkiewicz K."/>
            <person name="Jones T."/>
            <person name="Grant M."/>
            <person name="Ambacheew D."/>
            <person name="Muzemil S."/>
            <person name="Studholme D.J."/>
        </authorList>
    </citation>
    <scope>NUCLEOTIDE SEQUENCE [LARGE SCALE GENOMIC DNA]</scope>
</reference>
<feature type="region of interest" description="Disordered" evidence="1">
    <location>
        <begin position="137"/>
        <end position="156"/>
    </location>
</feature>
<evidence type="ECO:0000313" key="3">
    <source>
        <dbReference type="Proteomes" id="UP000287651"/>
    </source>
</evidence>
<protein>
    <submittedName>
        <fullName evidence="2">Uncharacterized protein</fullName>
    </submittedName>
</protein>
<organism evidence="2 3">
    <name type="scientific">Ensete ventricosum</name>
    <name type="common">Abyssinian banana</name>
    <name type="synonym">Musa ensete</name>
    <dbReference type="NCBI Taxonomy" id="4639"/>
    <lineage>
        <taxon>Eukaryota</taxon>
        <taxon>Viridiplantae</taxon>
        <taxon>Streptophyta</taxon>
        <taxon>Embryophyta</taxon>
        <taxon>Tracheophyta</taxon>
        <taxon>Spermatophyta</taxon>
        <taxon>Magnoliopsida</taxon>
        <taxon>Liliopsida</taxon>
        <taxon>Zingiberales</taxon>
        <taxon>Musaceae</taxon>
        <taxon>Ensete</taxon>
    </lineage>
</organism>
<proteinExistence type="predicted"/>
<dbReference type="EMBL" id="AMZH03011147">
    <property type="protein sequence ID" value="RRT53420.1"/>
    <property type="molecule type" value="Genomic_DNA"/>
</dbReference>
<comment type="caution">
    <text evidence="2">The sequence shown here is derived from an EMBL/GenBank/DDBJ whole genome shotgun (WGS) entry which is preliminary data.</text>
</comment>
<gene>
    <name evidence="2" type="ORF">B296_00037737</name>
</gene>